<proteinExistence type="predicted"/>
<name>A0A250KHC2_9BACT</name>
<protein>
    <submittedName>
        <fullName evidence="2">Uncharacterized protein</fullName>
    </submittedName>
</protein>
<organism evidence="2 3">
    <name type="scientific">Prevotella melaninogenica</name>
    <dbReference type="NCBI Taxonomy" id="28132"/>
    <lineage>
        <taxon>Bacteria</taxon>
        <taxon>Pseudomonadati</taxon>
        <taxon>Bacteroidota</taxon>
        <taxon>Bacteroidia</taxon>
        <taxon>Bacteroidales</taxon>
        <taxon>Prevotellaceae</taxon>
        <taxon>Prevotella</taxon>
    </lineage>
</organism>
<dbReference type="EMBL" id="AP018049">
    <property type="protein sequence ID" value="BBA29079.1"/>
    <property type="molecule type" value="Genomic_DNA"/>
</dbReference>
<evidence type="ECO:0000256" key="1">
    <source>
        <dbReference type="SAM" id="SignalP"/>
    </source>
</evidence>
<feature type="chain" id="PRO_5012625849" evidence="1">
    <location>
        <begin position="23"/>
        <end position="557"/>
    </location>
</feature>
<dbReference type="Proteomes" id="UP000267517">
    <property type="component" value="Chromosome I"/>
</dbReference>
<evidence type="ECO:0000313" key="2">
    <source>
        <dbReference type="EMBL" id="BBA29079.1"/>
    </source>
</evidence>
<dbReference type="RefSeq" id="WP_120174231.1">
    <property type="nucleotide sequence ID" value="NZ_AP018049.1"/>
</dbReference>
<gene>
    <name evidence="2" type="ORF">PMEL1_01002</name>
</gene>
<dbReference type="OrthoDB" id="1083267at2"/>
<accession>A0A250KHC2</accession>
<keyword evidence="1" id="KW-0732">Signal</keyword>
<sequence>MVKHLHSVLTLVLGFFSVAASAQAPATVTKPDDGYYRIVNARQRTDGKQYVYVTGKIAAQPNATKAEATTLPGTVIHLKTENNSKNPNWLDVTKLRSQGVDVINGYLNPAIAQVNEALKNRLKAQLGTFVGTAAYYGINAEVIGKWDLKMHMQPVTTPDGRSAYYAFATVPSMQPVVDFYDEFVIRAKFGAGIAGQIKAAVRGLSNDLYLALEAKNPDKVWDAVQVLALAKIATTEYNNTEIMDVVRRYFGVDRINQGRTYYLMSGALKKIENGRAYNPSDLANTSHNEYDGALPKFDFVNNNTTDQWFGPELPVTGDAAMWILEKVDDTNYFGVKPSTNMRGRDGKYYTTLYVDFPFTIKGDIVAYTIEGVNAKNASGYYFAKVKKLAGKNERVPAQTPVVLECSSTNPADNQLLPVGEEVTEISDNRLCGIFFGAKLEGFEAKDGAGKSHFVTRDNIRAFNINTADSRNPIGFYKLNNTVTTIPGNKAFLVLTNAEAQAKSFVLEFEDGSTTGIESIESSKNSPEDGVYYDLQGRRVENPTRGVYIVNGKKVVIK</sequence>
<evidence type="ECO:0000313" key="3">
    <source>
        <dbReference type="Proteomes" id="UP000267517"/>
    </source>
</evidence>
<feature type="signal peptide" evidence="1">
    <location>
        <begin position="1"/>
        <end position="22"/>
    </location>
</feature>
<dbReference type="AlphaFoldDB" id="A0A250KHC2"/>
<reference evidence="2 3" key="1">
    <citation type="submission" date="2017-05" db="EMBL/GenBank/DDBJ databases">
        <title>whole genome sequence of Prevotella melaninogenica GAI 07411.</title>
        <authorList>
            <person name="Kondo Y."/>
            <person name="Hoshino T."/>
        </authorList>
    </citation>
    <scope>NUCLEOTIDE SEQUENCE [LARGE SCALE GENOMIC DNA]</scope>
    <source>
        <strain evidence="2 3">GAI 07411</strain>
    </source>
</reference>